<evidence type="ECO:0000313" key="2">
    <source>
        <dbReference type="Proteomes" id="UP000594638"/>
    </source>
</evidence>
<organism evidence="1 2">
    <name type="scientific">Olea europaea subsp. europaea</name>
    <dbReference type="NCBI Taxonomy" id="158383"/>
    <lineage>
        <taxon>Eukaryota</taxon>
        <taxon>Viridiplantae</taxon>
        <taxon>Streptophyta</taxon>
        <taxon>Embryophyta</taxon>
        <taxon>Tracheophyta</taxon>
        <taxon>Spermatophyta</taxon>
        <taxon>Magnoliopsida</taxon>
        <taxon>eudicotyledons</taxon>
        <taxon>Gunneridae</taxon>
        <taxon>Pentapetalae</taxon>
        <taxon>asterids</taxon>
        <taxon>lamiids</taxon>
        <taxon>Lamiales</taxon>
        <taxon>Oleaceae</taxon>
        <taxon>Oleeae</taxon>
        <taxon>Olea</taxon>
    </lineage>
</organism>
<dbReference type="AlphaFoldDB" id="A0A8S0QBC9"/>
<dbReference type="Proteomes" id="UP000594638">
    <property type="component" value="Unassembled WGS sequence"/>
</dbReference>
<dbReference type="Gramene" id="OE9A082723T1">
    <property type="protein sequence ID" value="OE9A082723C1"/>
    <property type="gene ID" value="OE9A082723"/>
</dbReference>
<dbReference type="EMBL" id="CACTIH010001813">
    <property type="protein sequence ID" value="CAA2963779.1"/>
    <property type="molecule type" value="Genomic_DNA"/>
</dbReference>
<dbReference type="InterPro" id="IPR036770">
    <property type="entry name" value="Ankyrin_rpt-contain_sf"/>
</dbReference>
<gene>
    <name evidence="1" type="ORF">OLEA9_A082723</name>
</gene>
<dbReference type="Gene3D" id="1.25.40.20">
    <property type="entry name" value="Ankyrin repeat-containing domain"/>
    <property type="match status" value="1"/>
</dbReference>
<accession>A0A8S0QBC9</accession>
<proteinExistence type="predicted"/>
<dbReference type="OrthoDB" id="539213at2759"/>
<reference evidence="1 2" key="1">
    <citation type="submission" date="2019-12" db="EMBL/GenBank/DDBJ databases">
        <authorList>
            <person name="Alioto T."/>
            <person name="Alioto T."/>
            <person name="Gomez Garrido J."/>
        </authorList>
    </citation>
    <scope>NUCLEOTIDE SEQUENCE [LARGE SCALE GENOMIC DNA]</scope>
</reference>
<protein>
    <submittedName>
        <fullName evidence="1">Uncharacterized protein</fullName>
    </submittedName>
</protein>
<name>A0A8S0QBC9_OLEEU</name>
<evidence type="ECO:0000313" key="1">
    <source>
        <dbReference type="EMBL" id="CAA2963779.1"/>
    </source>
</evidence>
<comment type="caution">
    <text evidence="1">The sequence shown here is derived from an EMBL/GenBank/DDBJ whole genome shotgun (WGS) entry which is preliminary data.</text>
</comment>
<sequence>MINVAVANGGAKAAVENESLKNDVYTVVAYRDMEKLQRLVESQGYFVSELDGHGYYALQWAALNSRIAALQYIIAVCELYIYSYISYGANSSALERRKGLSFYCKKVLGVNIANIYGYQVIVALHTRIDLVSLAWLLPKWVALHYGA</sequence>
<keyword evidence="2" id="KW-1185">Reference proteome</keyword>